<dbReference type="InterPro" id="IPR005174">
    <property type="entry name" value="KIB1-4_b-propeller"/>
</dbReference>
<dbReference type="EMBL" id="MU629896">
    <property type="protein sequence ID" value="KAJ1254786.1"/>
    <property type="molecule type" value="Genomic_DNA"/>
</dbReference>
<name>A0A9W8CEJ0_9POAL</name>
<dbReference type="AlphaFoldDB" id="A0A9W8CEJ0"/>
<keyword evidence="3" id="KW-1185">Reference proteome</keyword>
<evidence type="ECO:0000259" key="1">
    <source>
        <dbReference type="Pfam" id="PF03478"/>
    </source>
</evidence>
<dbReference type="PANTHER" id="PTHR33110:SF82">
    <property type="entry name" value="OS07G0500250 PROTEIN"/>
    <property type="match status" value="1"/>
</dbReference>
<evidence type="ECO:0000313" key="2">
    <source>
        <dbReference type="EMBL" id="KAJ1254786.1"/>
    </source>
</evidence>
<dbReference type="InterPro" id="IPR036047">
    <property type="entry name" value="F-box-like_dom_sf"/>
</dbReference>
<dbReference type="PANTHER" id="PTHR33110">
    <property type="entry name" value="F-BOX/KELCH-REPEAT PROTEIN-RELATED"/>
    <property type="match status" value="1"/>
</dbReference>
<gene>
    <name evidence="2" type="ORF">BS78_K327000</name>
</gene>
<organism evidence="2 3">
    <name type="scientific">Paspalum vaginatum</name>
    <name type="common">seashore paspalum</name>
    <dbReference type="NCBI Taxonomy" id="158149"/>
    <lineage>
        <taxon>Eukaryota</taxon>
        <taxon>Viridiplantae</taxon>
        <taxon>Streptophyta</taxon>
        <taxon>Embryophyta</taxon>
        <taxon>Tracheophyta</taxon>
        <taxon>Spermatophyta</taxon>
        <taxon>Magnoliopsida</taxon>
        <taxon>Liliopsida</taxon>
        <taxon>Poales</taxon>
        <taxon>Poaceae</taxon>
        <taxon>PACMAD clade</taxon>
        <taxon>Panicoideae</taxon>
        <taxon>Andropogonodae</taxon>
        <taxon>Paspaleae</taxon>
        <taxon>Paspalinae</taxon>
        <taxon>Paspalum</taxon>
    </lineage>
</organism>
<comment type="caution">
    <text evidence="2">The sequence shown here is derived from an EMBL/GenBank/DDBJ whole genome shotgun (WGS) entry which is preliminary data.</text>
</comment>
<sequence length="432" mass="49072">MSPPRPWSDLLPELLSQVLAQLRKHPVDVARFRVVCRAWHSAARQVQVQQQQPPWIVLPNAFSTIGGDDDIFLHRIPRLRPDDEAKDVDVTCVGASGCWLALDYIYLQRRGDVKHKHRYLLHNPFSGNTVPLPELDAIIGDDFPEKFKIRKVLMCSGSLEGHDRLVAITTNNKRYPIIVCRPGKGRWVLPNLDVFEVAFFGGGKQLLYGITPNEDLIAFDLTETKRNNGDGSGRRIVCKFKRVIRHPLADGEHDPRSWMDDIDDYYVLYDDEDYEDDENGEVPDGVDLMEDEEVPYCPKDLIITTRRLIVSCSGQELLMVRDHQVQSLRYKSAYTCKLEIFRADLNASRWVPVTDDDSSVPAQGEALFLSRSSSKAIHAYGDIKKGIYSLDTSQLFDTSSRAREPFSIPGESGRPTPDDKCFTWVFPPKLVV</sequence>
<dbReference type="Proteomes" id="UP001164776">
    <property type="component" value="Unassembled WGS sequence"/>
</dbReference>
<reference evidence="2 3" key="1">
    <citation type="submission" date="2022-10" db="EMBL/GenBank/DDBJ databases">
        <title>WGS assembly of Paspalum vaginatum 540-79.</title>
        <authorList>
            <person name="Sun G."/>
            <person name="Wase N."/>
            <person name="Shu S."/>
            <person name="Jenkins J."/>
            <person name="Zhou B."/>
            <person name="Torres-Rodriguez J."/>
            <person name="Chen C."/>
            <person name="Sandor L."/>
            <person name="Plott C."/>
            <person name="Yoshinga Y."/>
            <person name="Daum C."/>
            <person name="Qi P."/>
            <person name="Barry K."/>
            <person name="Lipzen A."/>
            <person name="Berry L."/>
            <person name="Pedersen C."/>
            <person name="Gottilla T."/>
            <person name="Foltz A."/>
            <person name="Yu H."/>
            <person name="O'Malley R."/>
            <person name="Zhang C."/>
            <person name="Devos K."/>
            <person name="Sigmon B."/>
            <person name="Yu B."/>
            <person name="Obata T."/>
            <person name="Schmutz J."/>
            <person name="Schnable J."/>
        </authorList>
    </citation>
    <scope>NUCLEOTIDE SEQUENCE [LARGE SCALE GENOMIC DNA]</scope>
    <source>
        <strain evidence="3">cv. 540-79</strain>
    </source>
</reference>
<dbReference type="Gene3D" id="1.20.1280.50">
    <property type="match status" value="1"/>
</dbReference>
<dbReference type="Pfam" id="PF03478">
    <property type="entry name" value="Beta-prop_KIB1-4"/>
    <property type="match status" value="1"/>
</dbReference>
<dbReference type="OrthoDB" id="677671at2759"/>
<proteinExistence type="predicted"/>
<accession>A0A9W8CEJ0</accession>
<protein>
    <recommendedName>
        <fullName evidence="1">KIB1-4 beta-propeller domain-containing protein</fullName>
    </recommendedName>
</protein>
<feature type="domain" description="KIB1-4 beta-propeller" evidence="1">
    <location>
        <begin position="88"/>
        <end position="390"/>
    </location>
</feature>
<dbReference type="SUPFAM" id="SSF81383">
    <property type="entry name" value="F-box domain"/>
    <property type="match status" value="1"/>
</dbReference>
<evidence type="ECO:0000313" key="3">
    <source>
        <dbReference type="Proteomes" id="UP001164776"/>
    </source>
</evidence>
<dbReference type="CDD" id="cd09917">
    <property type="entry name" value="F-box_SF"/>
    <property type="match status" value="1"/>
</dbReference>